<dbReference type="GO" id="GO:0004825">
    <property type="term" value="F:methionine-tRNA ligase activity"/>
    <property type="evidence" value="ECO:0007669"/>
    <property type="project" value="UniProtKB-EC"/>
</dbReference>
<feature type="coiled-coil region" evidence="13">
    <location>
        <begin position="664"/>
        <end position="691"/>
    </location>
</feature>
<dbReference type="InParanoid" id="A0A369K0G7"/>
<dbReference type="SUPFAM" id="SSF52374">
    <property type="entry name" value="Nucleotidylyl transferase"/>
    <property type="match status" value="1"/>
</dbReference>
<comment type="catalytic activity">
    <reaction evidence="11">
        <text>tRNA(Met) + L-methionine + ATP = L-methionyl-tRNA(Met) + AMP + diphosphate</text>
        <dbReference type="Rhea" id="RHEA:13481"/>
        <dbReference type="Rhea" id="RHEA-COMP:9667"/>
        <dbReference type="Rhea" id="RHEA-COMP:9698"/>
        <dbReference type="ChEBI" id="CHEBI:30616"/>
        <dbReference type="ChEBI" id="CHEBI:33019"/>
        <dbReference type="ChEBI" id="CHEBI:57844"/>
        <dbReference type="ChEBI" id="CHEBI:78442"/>
        <dbReference type="ChEBI" id="CHEBI:78530"/>
        <dbReference type="ChEBI" id="CHEBI:456215"/>
        <dbReference type="EC" id="6.1.1.10"/>
    </reaction>
</comment>
<sequence length="691" mass="76913">MAQKIRSGENVLRVIPPPGHPAILPKDGEENILITSALPYCNNVPHLGNIIGSTLSADVFSRYNRTRNRTTLYVCGTDEYGTATETQALKEGITPRELCDKYYILHKETYEWFDIGFDYFGRTSTPLHTQLSQEIYSNLEKNGLLEKQDKEQVYCEGCPKFLADRYVEGICPHCGYEDARGDQCDGCSRTIDAIELIKPRCLVDKTHHVTTKTSAHMYLKLDVIQPRTEEWIKQSWKAGKWSPNAVVNADGVIIDARVKAGLIPTPLTRDLTWGVPVPINGKDLYGMKGKVLYVWFDAPIGYPSITANYTPEWKKWWFNPKNVHLYQFMGKDNVYFHTVYFPSIQIGDGRDWTKLHHLSTTEYLNYEGGKFSKSRNRGVFGPAAKETGIPASVWRYYLLSTRPETADAMFSWSDCIAANNHVLLNNFGNFVNRALKFVSSQYDSVIPDGGDEPGPLSPNDTHDAEFISSVNQLLREYIDAMDAVKLRLGLQIVMHISMRGNNYLQSSGLNKALIAADAKRCAQVVSRAVNLIYVLSALIYPFMPTISDSILVQLNAPARVVPDVLSTDILAGHKIGKPEHLFKKIEESMAEVWRAQFGGEQVKVDGAADASKATAGSSKKKAAAAKKAAAQSSASNLPEALALEAKITEQGQLVRGLKGQTPKTLELDAQIKDAVNELKQLKGELETLLRT</sequence>
<comment type="similarity">
    <text evidence="2 12">Belongs to the class-I aminoacyl-tRNA synthetase family.</text>
</comment>
<evidence type="ECO:0000256" key="8">
    <source>
        <dbReference type="ARBA" id="ARBA00022917"/>
    </source>
</evidence>
<dbReference type="InterPro" id="IPR014758">
    <property type="entry name" value="Met-tRNA_synth"/>
</dbReference>
<keyword evidence="5 12" id="KW-0436">Ligase</keyword>
<dbReference type="FunFam" id="1.10.730.10:FF:000037">
    <property type="entry name" value="Methionyl-tRNA synthetase"/>
    <property type="match status" value="1"/>
</dbReference>
<dbReference type="Pfam" id="PF00458">
    <property type="entry name" value="WHEP-TRS"/>
    <property type="match status" value="1"/>
</dbReference>
<dbReference type="Gene3D" id="3.40.50.620">
    <property type="entry name" value="HUPs"/>
    <property type="match status" value="1"/>
</dbReference>
<dbReference type="CDD" id="cd07957">
    <property type="entry name" value="Anticodon_Ia_Met"/>
    <property type="match status" value="1"/>
</dbReference>
<dbReference type="InterPro" id="IPR023458">
    <property type="entry name" value="Met-tRNA_ligase_1"/>
</dbReference>
<dbReference type="GO" id="GO:0017101">
    <property type="term" value="C:aminoacyl-tRNA synthetase multienzyme complex"/>
    <property type="evidence" value="ECO:0007669"/>
    <property type="project" value="TreeGrafter"/>
</dbReference>
<evidence type="ECO:0000256" key="7">
    <source>
        <dbReference type="ARBA" id="ARBA00022840"/>
    </source>
</evidence>
<dbReference type="Pfam" id="PF09334">
    <property type="entry name" value="tRNA-synt_1g"/>
    <property type="match status" value="1"/>
</dbReference>
<keyword evidence="16" id="KW-1185">Reference proteome</keyword>
<evidence type="ECO:0000313" key="16">
    <source>
        <dbReference type="Proteomes" id="UP000076154"/>
    </source>
</evidence>
<dbReference type="InterPro" id="IPR015413">
    <property type="entry name" value="Methionyl/Leucyl_tRNA_Synth"/>
</dbReference>
<evidence type="ECO:0000256" key="1">
    <source>
        <dbReference type="ARBA" id="ARBA00004496"/>
    </source>
</evidence>
<dbReference type="SUPFAM" id="SSF57770">
    <property type="entry name" value="Methionyl-tRNA synthetase (MetRS), Zn-domain"/>
    <property type="match status" value="1"/>
</dbReference>
<evidence type="ECO:0000256" key="4">
    <source>
        <dbReference type="ARBA" id="ARBA00022490"/>
    </source>
</evidence>
<dbReference type="GO" id="GO:0036464">
    <property type="term" value="C:cytoplasmic ribonucleoprotein granule"/>
    <property type="evidence" value="ECO:0007669"/>
    <property type="project" value="UniProtKB-ARBA"/>
</dbReference>
<dbReference type="InterPro" id="IPR009080">
    <property type="entry name" value="tRNAsynth_Ia_anticodon-bd"/>
</dbReference>
<dbReference type="GO" id="GO:0006431">
    <property type="term" value="P:methionyl-tRNA aminoacylation"/>
    <property type="evidence" value="ECO:0007669"/>
    <property type="project" value="InterPro"/>
</dbReference>
<dbReference type="PRINTS" id="PR01041">
    <property type="entry name" value="TRNASYNTHMET"/>
</dbReference>
<dbReference type="OrthoDB" id="5844513at2759"/>
<dbReference type="InterPro" id="IPR014729">
    <property type="entry name" value="Rossmann-like_a/b/a_fold"/>
</dbReference>
<comment type="subcellular location">
    <subcellularLocation>
        <location evidence="1">Cytoplasm</location>
    </subcellularLocation>
</comment>
<dbReference type="InterPro" id="IPR041872">
    <property type="entry name" value="Anticodon_Met"/>
</dbReference>
<evidence type="ECO:0000256" key="10">
    <source>
        <dbReference type="ARBA" id="ARBA00030904"/>
    </source>
</evidence>
<dbReference type="InterPro" id="IPR001412">
    <property type="entry name" value="aa-tRNA-synth_I_CS"/>
</dbReference>
<evidence type="ECO:0000256" key="9">
    <source>
        <dbReference type="ARBA" id="ARBA00023146"/>
    </source>
</evidence>
<dbReference type="InterPro" id="IPR000738">
    <property type="entry name" value="WHEP-TRS_dom"/>
</dbReference>
<dbReference type="FunCoup" id="A0A369K0G7">
    <property type="interactions" value="513"/>
</dbReference>
<gene>
    <name evidence="15" type="primary">rar1</name>
    <name evidence="15" type="ORF">Hypma_006612</name>
</gene>
<dbReference type="PANTHER" id="PTHR45765:SF1">
    <property type="entry name" value="METHIONINE--TRNA LIGASE, CYTOPLASMIC"/>
    <property type="match status" value="1"/>
</dbReference>
<dbReference type="PROSITE" id="PS00178">
    <property type="entry name" value="AA_TRNA_LIGASE_I"/>
    <property type="match status" value="1"/>
</dbReference>
<dbReference type="Proteomes" id="UP000076154">
    <property type="component" value="Unassembled WGS sequence"/>
</dbReference>
<evidence type="ECO:0000256" key="11">
    <source>
        <dbReference type="ARBA" id="ARBA00047364"/>
    </source>
</evidence>
<evidence type="ECO:0000256" key="5">
    <source>
        <dbReference type="ARBA" id="ARBA00022598"/>
    </source>
</evidence>
<evidence type="ECO:0000259" key="14">
    <source>
        <dbReference type="PROSITE" id="PS51185"/>
    </source>
</evidence>
<evidence type="ECO:0000256" key="6">
    <source>
        <dbReference type="ARBA" id="ARBA00022741"/>
    </source>
</evidence>
<dbReference type="PROSITE" id="PS51185">
    <property type="entry name" value="WHEP_TRS_2"/>
    <property type="match status" value="1"/>
</dbReference>
<dbReference type="SUPFAM" id="SSF47323">
    <property type="entry name" value="Anticodon-binding domain of a subclass of class I aminoacyl-tRNA synthetases"/>
    <property type="match status" value="1"/>
</dbReference>
<comment type="caution">
    <text evidence="15">The sequence shown here is derived from an EMBL/GenBank/DDBJ whole genome shotgun (WGS) entry which is preliminary data.</text>
</comment>
<protein>
    <recommendedName>
        <fullName evidence="3">methionine--tRNA ligase</fullName>
        <ecNumber evidence="3">6.1.1.10</ecNumber>
    </recommendedName>
    <alternativeName>
        <fullName evidence="10">Methionyl-tRNA synthetase</fullName>
    </alternativeName>
</protein>
<dbReference type="GO" id="GO:0005829">
    <property type="term" value="C:cytosol"/>
    <property type="evidence" value="ECO:0007669"/>
    <property type="project" value="TreeGrafter"/>
</dbReference>
<feature type="domain" description="WHEP-TRS" evidence="14">
    <location>
        <begin position="639"/>
        <end position="691"/>
    </location>
</feature>
<dbReference type="PANTHER" id="PTHR45765">
    <property type="entry name" value="METHIONINE--TRNA LIGASE"/>
    <property type="match status" value="1"/>
</dbReference>
<organism evidence="15 16">
    <name type="scientific">Hypsizygus marmoreus</name>
    <name type="common">White beech mushroom</name>
    <name type="synonym">Agaricus marmoreus</name>
    <dbReference type="NCBI Taxonomy" id="39966"/>
    <lineage>
        <taxon>Eukaryota</taxon>
        <taxon>Fungi</taxon>
        <taxon>Dikarya</taxon>
        <taxon>Basidiomycota</taxon>
        <taxon>Agaricomycotina</taxon>
        <taxon>Agaricomycetes</taxon>
        <taxon>Agaricomycetidae</taxon>
        <taxon>Agaricales</taxon>
        <taxon>Tricholomatineae</taxon>
        <taxon>Lyophyllaceae</taxon>
        <taxon>Hypsizygus</taxon>
    </lineage>
</organism>
<keyword evidence="9 12" id="KW-0030">Aminoacyl-tRNA synthetase</keyword>
<keyword evidence="4" id="KW-0963">Cytoplasm</keyword>
<evidence type="ECO:0000256" key="3">
    <source>
        <dbReference type="ARBA" id="ARBA00012838"/>
    </source>
</evidence>
<dbReference type="Gene3D" id="1.10.287.10">
    <property type="entry name" value="S15/NS1, RNA-binding"/>
    <property type="match status" value="1"/>
</dbReference>
<proteinExistence type="inferred from homology"/>
<dbReference type="STRING" id="39966.A0A369K0G7"/>
<evidence type="ECO:0000256" key="2">
    <source>
        <dbReference type="ARBA" id="ARBA00005594"/>
    </source>
</evidence>
<evidence type="ECO:0000313" key="15">
    <source>
        <dbReference type="EMBL" id="RDB26267.1"/>
    </source>
</evidence>
<dbReference type="EC" id="6.1.1.10" evidence="3"/>
<dbReference type="Pfam" id="PF19303">
    <property type="entry name" value="Anticodon_3"/>
    <property type="match status" value="1"/>
</dbReference>
<keyword evidence="6 12" id="KW-0547">Nucleotide-binding</keyword>
<dbReference type="EMBL" id="LUEZ02000040">
    <property type="protein sequence ID" value="RDB26267.1"/>
    <property type="molecule type" value="Genomic_DNA"/>
</dbReference>
<dbReference type="Gene3D" id="2.20.28.20">
    <property type="entry name" value="Methionyl-tRNA synthetase, Zn-domain"/>
    <property type="match status" value="1"/>
</dbReference>
<name>A0A369K0G7_HYPMA</name>
<keyword evidence="7 12" id="KW-0067">ATP-binding</keyword>
<dbReference type="CDD" id="cd00814">
    <property type="entry name" value="MetRS_core"/>
    <property type="match status" value="1"/>
</dbReference>
<reference evidence="15" key="1">
    <citation type="submission" date="2018-04" db="EMBL/GenBank/DDBJ databases">
        <title>Whole genome sequencing of Hypsizygus marmoreus.</title>
        <authorList>
            <person name="Choi I.-G."/>
            <person name="Min B."/>
            <person name="Kim J.-G."/>
            <person name="Kim S."/>
            <person name="Oh Y.-L."/>
            <person name="Kong W.-S."/>
            <person name="Park H."/>
            <person name="Jeong J."/>
            <person name="Song E.-S."/>
        </authorList>
    </citation>
    <scope>NUCLEOTIDE SEQUENCE [LARGE SCALE GENOMIC DNA]</scope>
    <source>
        <strain evidence="15">51987-8</strain>
    </source>
</reference>
<evidence type="ECO:0000256" key="13">
    <source>
        <dbReference type="SAM" id="Coils"/>
    </source>
</evidence>
<keyword evidence="8 12" id="KW-0648">Protein biosynthesis</keyword>
<dbReference type="NCBIfam" id="TIGR00398">
    <property type="entry name" value="metG"/>
    <property type="match status" value="1"/>
</dbReference>
<accession>A0A369K0G7</accession>
<dbReference type="InterPro" id="IPR033911">
    <property type="entry name" value="MetRS_core"/>
</dbReference>
<dbReference type="FunFam" id="2.20.28.20:FF:000001">
    <property type="entry name" value="Methionine--tRNA ligase"/>
    <property type="match status" value="1"/>
</dbReference>
<dbReference type="GO" id="GO:0005524">
    <property type="term" value="F:ATP binding"/>
    <property type="evidence" value="ECO:0007669"/>
    <property type="project" value="UniProtKB-KW"/>
</dbReference>
<dbReference type="InterPro" id="IPR029038">
    <property type="entry name" value="MetRS_Zn"/>
</dbReference>
<dbReference type="CDD" id="cd01200">
    <property type="entry name" value="WHEPGMRS_RNA"/>
    <property type="match status" value="1"/>
</dbReference>
<dbReference type="Gene3D" id="1.10.730.10">
    <property type="entry name" value="Isoleucyl-tRNA Synthetase, Domain 1"/>
    <property type="match status" value="1"/>
</dbReference>
<evidence type="ECO:0000256" key="12">
    <source>
        <dbReference type="RuleBase" id="RU363039"/>
    </source>
</evidence>
<dbReference type="AlphaFoldDB" id="A0A369K0G7"/>
<keyword evidence="13" id="KW-0175">Coiled coil</keyword>
<dbReference type="GO" id="GO:0017102">
    <property type="term" value="C:methionyl glutamyl tRNA synthetase complex"/>
    <property type="evidence" value="ECO:0007669"/>
    <property type="project" value="UniProtKB-ARBA"/>
</dbReference>